<dbReference type="InterPro" id="IPR000109">
    <property type="entry name" value="POT_fam"/>
</dbReference>
<keyword evidence="9" id="KW-1185">Reference proteome</keyword>
<dbReference type="InterPro" id="IPR036259">
    <property type="entry name" value="MFS_trans_sf"/>
</dbReference>
<name>A0ABC8S6L1_9AQUA</name>
<reference evidence="8 9" key="1">
    <citation type="submission" date="2024-02" db="EMBL/GenBank/DDBJ databases">
        <authorList>
            <person name="Vignale AGUSTIN F."/>
            <person name="Sosa J E."/>
            <person name="Modenutti C."/>
        </authorList>
    </citation>
    <scope>NUCLEOTIDE SEQUENCE [LARGE SCALE GENOMIC DNA]</scope>
</reference>
<keyword evidence="5 7" id="KW-0472">Membrane</keyword>
<evidence type="ECO:0000256" key="4">
    <source>
        <dbReference type="ARBA" id="ARBA00022989"/>
    </source>
</evidence>
<evidence type="ECO:0000256" key="6">
    <source>
        <dbReference type="ARBA" id="ARBA00044504"/>
    </source>
</evidence>
<evidence type="ECO:0000256" key="1">
    <source>
        <dbReference type="ARBA" id="ARBA00004141"/>
    </source>
</evidence>
<feature type="transmembrane region" description="Helical" evidence="7">
    <location>
        <begin position="211"/>
        <end position="231"/>
    </location>
</feature>
<keyword evidence="4 7" id="KW-1133">Transmembrane helix</keyword>
<keyword evidence="3 7" id="KW-0812">Transmembrane</keyword>
<feature type="transmembrane region" description="Helical" evidence="7">
    <location>
        <begin position="243"/>
        <end position="264"/>
    </location>
</feature>
<sequence length="294" mass="33058">MGVEVKKTVRCLDQAALKESATSQNEQETKENVFTDTEVEKKKGIFRLIPMLLVFMAYCVVEATGSTFFFEQSTNLDSKVDGFKVPLSTFYLIQILADFTTASFYEYGVRKWWSKHQVKVMKVRIVLGIGCSFLCCGTAWLVEVRRLGLLKLVDQTKELENTTINMSICWLMPQFFLLGLTEGLTEDGLEDFFCYLLPASMEAYGPSFNQTVIGIGKLIIAILLFSFKSCFGSNINNSHLDYFYGMLAIALCLVSPLYITSLYFSVYPDIKGVEQSLEGRLEDRVTSVLTSLGG</sequence>
<accession>A0ABC8S6L1</accession>
<feature type="transmembrane region" description="Helical" evidence="7">
    <location>
        <begin position="90"/>
        <end position="109"/>
    </location>
</feature>
<evidence type="ECO:0000313" key="8">
    <source>
        <dbReference type="EMBL" id="CAK9152455.1"/>
    </source>
</evidence>
<dbReference type="EMBL" id="CAUOFW020002273">
    <property type="protein sequence ID" value="CAK9152455.1"/>
    <property type="molecule type" value="Genomic_DNA"/>
</dbReference>
<evidence type="ECO:0000256" key="3">
    <source>
        <dbReference type="ARBA" id="ARBA00022692"/>
    </source>
</evidence>
<comment type="similarity">
    <text evidence="6">Belongs to the major facilitator superfamily. Phosphate:H(+) symporter (TC 2.A.1.9) family.</text>
</comment>
<dbReference type="Pfam" id="PF00854">
    <property type="entry name" value="PTR2"/>
    <property type="match status" value="1"/>
</dbReference>
<gene>
    <name evidence="8" type="ORF">ILEXP_LOCUS20674</name>
</gene>
<evidence type="ECO:0000256" key="2">
    <source>
        <dbReference type="ARBA" id="ARBA00005982"/>
    </source>
</evidence>
<comment type="caution">
    <text evidence="8">The sequence shown here is derived from an EMBL/GenBank/DDBJ whole genome shotgun (WGS) entry which is preliminary data.</text>
</comment>
<dbReference type="PANTHER" id="PTHR11654">
    <property type="entry name" value="OLIGOPEPTIDE TRANSPORTER-RELATED"/>
    <property type="match status" value="1"/>
</dbReference>
<dbReference type="Proteomes" id="UP001642360">
    <property type="component" value="Unassembled WGS sequence"/>
</dbReference>
<feature type="transmembrane region" description="Helical" evidence="7">
    <location>
        <begin position="121"/>
        <end position="142"/>
    </location>
</feature>
<dbReference type="Gene3D" id="1.20.1250.20">
    <property type="entry name" value="MFS general substrate transporter like domains"/>
    <property type="match status" value="1"/>
</dbReference>
<comment type="subcellular location">
    <subcellularLocation>
        <location evidence="1">Membrane</location>
        <topology evidence="1">Multi-pass membrane protein</topology>
    </subcellularLocation>
</comment>
<comment type="similarity">
    <text evidence="2">Belongs to the major facilitator superfamily. Proton-dependent oligopeptide transporter (POT/PTR) (TC 2.A.17) family.</text>
</comment>
<dbReference type="GO" id="GO:0016020">
    <property type="term" value="C:membrane"/>
    <property type="evidence" value="ECO:0007669"/>
    <property type="project" value="UniProtKB-SubCell"/>
</dbReference>
<dbReference type="AlphaFoldDB" id="A0ABC8S6L1"/>
<evidence type="ECO:0000256" key="7">
    <source>
        <dbReference type="SAM" id="Phobius"/>
    </source>
</evidence>
<feature type="transmembrane region" description="Helical" evidence="7">
    <location>
        <begin position="48"/>
        <end position="70"/>
    </location>
</feature>
<proteinExistence type="inferred from homology"/>
<evidence type="ECO:0000313" key="9">
    <source>
        <dbReference type="Proteomes" id="UP001642360"/>
    </source>
</evidence>
<protein>
    <submittedName>
        <fullName evidence="8">Uncharacterized protein</fullName>
    </submittedName>
</protein>
<organism evidence="8 9">
    <name type="scientific">Ilex paraguariensis</name>
    <name type="common">yerba mate</name>
    <dbReference type="NCBI Taxonomy" id="185542"/>
    <lineage>
        <taxon>Eukaryota</taxon>
        <taxon>Viridiplantae</taxon>
        <taxon>Streptophyta</taxon>
        <taxon>Embryophyta</taxon>
        <taxon>Tracheophyta</taxon>
        <taxon>Spermatophyta</taxon>
        <taxon>Magnoliopsida</taxon>
        <taxon>eudicotyledons</taxon>
        <taxon>Gunneridae</taxon>
        <taxon>Pentapetalae</taxon>
        <taxon>asterids</taxon>
        <taxon>campanulids</taxon>
        <taxon>Aquifoliales</taxon>
        <taxon>Aquifoliaceae</taxon>
        <taxon>Ilex</taxon>
    </lineage>
</organism>
<evidence type="ECO:0000256" key="5">
    <source>
        <dbReference type="ARBA" id="ARBA00023136"/>
    </source>
</evidence>